<dbReference type="GO" id="GO:0005886">
    <property type="term" value="C:plasma membrane"/>
    <property type="evidence" value="ECO:0007669"/>
    <property type="project" value="UniProtKB-SubCell"/>
</dbReference>
<evidence type="ECO:0000256" key="3">
    <source>
        <dbReference type="ARBA" id="ARBA00022475"/>
    </source>
</evidence>
<dbReference type="PROSITE" id="PS50928">
    <property type="entry name" value="ABC_TM1"/>
    <property type="match status" value="1"/>
</dbReference>
<evidence type="ECO:0000313" key="9">
    <source>
        <dbReference type="EMBL" id="GAA0649347.1"/>
    </source>
</evidence>
<evidence type="ECO:0000256" key="7">
    <source>
        <dbReference type="RuleBase" id="RU363032"/>
    </source>
</evidence>
<feature type="transmembrane region" description="Helical" evidence="7">
    <location>
        <begin position="280"/>
        <end position="298"/>
    </location>
</feature>
<feature type="transmembrane region" description="Helical" evidence="7">
    <location>
        <begin position="134"/>
        <end position="157"/>
    </location>
</feature>
<dbReference type="RefSeq" id="WP_227261288.1">
    <property type="nucleotide sequence ID" value="NZ_BAAADU010000002.1"/>
</dbReference>
<dbReference type="EMBL" id="BAAADU010000002">
    <property type="protein sequence ID" value="GAA0649347.1"/>
    <property type="molecule type" value="Genomic_DNA"/>
</dbReference>
<comment type="subcellular location">
    <subcellularLocation>
        <location evidence="1 7">Cell membrane</location>
        <topology evidence="1 7">Multi-pass membrane protein</topology>
    </subcellularLocation>
</comment>
<sequence>MASLGGDARYVLGRLAWAVAVVWVVLTATYLVLAVLPDTRRVFFAEVEMGLGAVLDADGGPLDQYLAWMRAFLTLDWGRSLYYDTSVVSLYAGRLPVTLAYLVPGVLASLAVGLGLGTYAAVEPGSRLDRALSVVSYVGLAVPAFLLAELAFAYHPTVLGWVRVYDPELGLLHAQNLTRLALPAGIVALSLTAVQIRHVKGVTADRLDDPFVKTARSKGAGRLRVARHVFRNTWPTLVSTVLGEALGLLVLTTIVVEGVLDVPGAAVAVFNGFGAGDPMLSFTAVFGMVALGVLGSLLRDFVRLTVDPRVT</sequence>
<dbReference type="InterPro" id="IPR035906">
    <property type="entry name" value="MetI-like_sf"/>
</dbReference>
<reference evidence="9 10" key="1">
    <citation type="journal article" date="2019" name="Int. J. Syst. Evol. Microbiol.">
        <title>The Global Catalogue of Microorganisms (GCM) 10K type strain sequencing project: providing services to taxonomists for standard genome sequencing and annotation.</title>
        <authorList>
            <consortium name="The Broad Institute Genomics Platform"/>
            <consortium name="The Broad Institute Genome Sequencing Center for Infectious Disease"/>
            <person name="Wu L."/>
            <person name="Ma J."/>
        </authorList>
    </citation>
    <scope>NUCLEOTIDE SEQUENCE [LARGE SCALE GENOMIC DNA]</scope>
    <source>
        <strain evidence="9 10">JCM 16327</strain>
    </source>
</reference>
<keyword evidence="4 7" id="KW-0812">Transmembrane</keyword>
<evidence type="ECO:0000256" key="4">
    <source>
        <dbReference type="ARBA" id="ARBA00022692"/>
    </source>
</evidence>
<organism evidence="9 10">
    <name type="scientific">Salarchaeum japonicum</name>
    <dbReference type="NCBI Taxonomy" id="555573"/>
    <lineage>
        <taxon>Archaea</taxon>
        <taxon>Methanobacteriati</taxon>
        <taxon>Methanobacteriota</taxon>
        <taxon>Stenosarchaea group</taxon>
        <taxon>Halobacteria</taxon>
        <taxon>Halobacteriales</taxon>
        <taxon>Halobacteriaceae</taxon>
    </lineage>
</organism>
<feature type="transmembrane region" description="Helical" evidence="7">
    <location>
        <begin position="12"/>
        <end position="36"/>
    </location>
</feature>
<dbReference type="GeneID" id="68571867"/>
<dbReference type="CDD" id="cd06261">
    <property type="entry name" value="TM_PBP2"/>
    <property type="match status" value="1"/>
</dbReference>
<evidence type="ECO:0000313" key="10">
    <source>
        <dbReference type="Proteomes" id="UP001500194"/>
    </source>
</evidence>
<dbReference type="Proteomes" id="UP001500194">
    <property type="component" value="Unassembled WGS sequence"/>
</dbReference>
<protein>
    <submittedName>
        <fullName evidence="9">ABC transporter permease</fullName>
    </submittedName>
</protein>
<feature type="domain" description="ABC transmembrane type-1" evidence="8">
    <location>
        <begin position="95"/>
        <end position="298"/>
    </location>
</feature>
<dbReference type="PANTHER" id="PTHR43163:SF6">
    <property type="entry name" value="DIPEPTIDE TRANSPORT SYSTEM PERMEASE PROTEIN DPPB-RELATED"/>
    <property type="match status" value="1"/>
</dbReference>
<keyword evidence="5 7" id="KW-1133">Transmembrane helix</keyword>
<evidence type="ECO:0000256" key="6">
    <source>
        <dbReference type="ARBA" id="ARBA00023136"/>
    </source>
</evidence>
<dbReference type="Pfam" id="PF00528">
    <property type="entry name" value="BPD_transp_1"/>
    <property type="match status" value="1"/>
</dbReference>
<comment type="caution">
    <text evidence="9">The sequence shown here is derived from an EMBL/GenBank/DDBJ whole genome shotgun (WGS) entry which is preliminary data.</text>
</comment>
<dbReference type="PANTHER" id="PTHR43163">
    <property type="entry name" value="DIPEPTIDE TRANSPORT SYSTEM PERMEASE PROTEIN DPPB-RELATED"/>
    <property type="match status" value="1"/>
</dbReference>
<feature type="transmembrane region" description="Helical" evidence="7">
    <location>
        <begin position="99"/>
        <end position="122"/>
    </location>
</feature>
<evidence type="ECO:0000259" key="8">
    <source>
        <dbReference type="PROSITE" id="PS50928"/>
    </source>
</evidence>
<evidence type="ECO:0000256" key="1">
    <source>
        <dbReference type="ARBA" id="ARBA00004651"/>
    </source>
</evidence>
<keyword evidence="3" id="KW-1003">Cell membrane</keyword>
<feature type="transmembrane region" description="Helical" evidence="7">
    <location>
        <begin position="237"/>
        <end position="260"/>
    </location>
</feature>
<dbReference type="GO" id="GO:0055085">
    <property type="term" value="P:transmembrane transport"/>
    <property type="evidence" value="ECO:0007669"/>
    <property type="project" value="InterPro"/>
</dbReference>
<name>A0AAV3T023_9EURY</name>
<keyword evidence="2 7" id="KW-0813">Transport</keyword>
<evidence type="ECO:0000256" key="5">
    <source>
        <dbReference type="ARBA" id="ARBA00022989"/>
    </source>
</evidence>
<gene>
    <name evidence="9" type="ORF">GCM10009019_10070</name>
</gene>
<dbReference type="AlphaFoldDB" id="A0AAV3T023"/>
<dbReference type="SUPFAM" id="SSF161098">
    <property type="entry name" value="MetI-like"/>
    <property type="match status" value="1"/>
</dbReference>
<keyword evidence="10" id="KW-1185">Reference proteome</keyword>
<proteinExistence type="inferred from homology"/>
<evidence type="ECO:0000256" key="2">
    <source>
        <dbReference type="ARBA" id="ARBA00022448"/>
    </source>
</evidence>
<accession>A0AAV3T023</accession>
<dbReference type="InterPro" id="IPR000515">
    <property type="entry name" value="MetI-like"/>
</dbReference>
<dbReference type="Gene3D" id="1.10.3720.10">
    <property type="entry name" value="MetI-like"/>
    <property type="match status" value="1"/>
</dbReference>
<comment type="similarity">
    <text evidence="7">Belongs to the binding-protein-dependent transport system permease family.</text>
</comment>
<keyword evidence="6 7" id="KW-0472">Membrane</keyword>